<evidence type="ECO:0000313" key="3">
    <source>
        <dbReference type="Proteomes" id="UP000264820"/>
    </source>
</evidence>
<sequence>MVILANVLLLHFFKNSPSHVDADASTISRPAALAHPGATKMLRPDHRAKAENDVTETKRKANLTGNASLLDRLSAGAINTKHAGNRNRVTDLPRRRLSLPPMDRIGMRHLPNRRG</sequence>
<dbReference type="GO" id="GO:0009755">
    <property type="term" value="P:hormone-mediated signaling pathway"/>
    <property type="evidence" value="ECO:0007669"/>
    <property type="project" value="TreeGrafter"/>
</dbReference>
<feature type="region of interest" description="Disordered" evidence="1">
    <location>
        <begin position="77"/>
        <end position="115"/>
    </location>
</feature>
<dbReference type="AlphaFoldDB" id="A0A3Q2X8M5"/>
<dbReference type="GO" id="GO:0005615">
    <property type="term" value="C:extracellular space"/>
    <property type="evidence" value="ECO:0007669"/>
    <property type="project" value="TreeGrafter"/>
</dbReference>
<accession>A0A3Q2X8M5</accession>
<reference evidence="2" key="2">
    <citation type="submission" date="2025-09" db="UniProtKB">
        <authorList>
            <consortium name="Ensembl"/>
        </authorList>
    </citation>
    <scope>IDENTIFICATION</scope>
</reference>
<reference evidence="2" key="1">
    <citation type="submission" date="2025-08" db="UniProtKB">
        <authorList>
            <consortium name="Ensembl"/>
        </authorList>
    </citation>
    <scope>IDENTIFICATION</scope>
</reference>
<dbReference type="Pfam" id="PF11037">
    <property type="entry name" value="Musclin"/>
    <property type="match status" value="1"/>
</dbReference>
<dbReference type="PANTHER" id="PTHR35353:SF1">
    <property type="entry name" value="OSTEOCRIN"/>
    <property type="match status" value="1"/>
</dbReference>
<keyword evidence="3" id="KW-1185">Reference proteome</keyword>
<name>A0A3Q2X8M5_HIPCM</name>
<dbReference type="InterPro" id="IPR021088">
    <property type="entry name" value="Osteocrin"/>
</dbReference>
<dbReference type="Ensembl" id="ENSHCOT00000013634.1">
    <property type="protein sequence ID" value="ENSHCOP00000000515.1"/>
    <property type="gene ID" value="ENSHCOG00000001355.1"/>
</dbReference>
<dbReference type="GeneTree" id="ENSGT00940000171805"/>
<dbReference type="GO" id="GO:0005102">
    <property type="term" value="F:signaling receptor binding"/>
    <property type="evidence" value="ECO:0007669"/>
    <property type="project" value="TreeGrafter"/>
</dbReference>
<evidence type="ECO:0008006" key="4">
    <source>
        <dbReference type="Google" id="ProtNLM"/>
    </source>
</evidence>
<dbReference type="Proteomes" id="UP000264820">
    <property type="component" value="Unplaced"/>
</dbReference>
<evidence type="ECO:0000256" key="1">
    <source>
        <dbReference type="SAM" id="MobiDB-lite"/>
    </source>
</evidence>
<protein>
    <recommendedName>
        <fullName evidence="4">Osteocrin</fullName>
    </recommendedName>
</protein>
<organism evidence="2 3">
    <name type="scientific">Hippocampus comes</name>
    <name type="common">Tiger tail seahorse</name>
    <dbReference type="NCBI Taxonomy" id="109280"/>
    <lineage>
        <taxon>Eukaryota</taxon>
        <taxon>Metazoa</taxon>
        <taxon>Chordata</taxon>
        <taxon>Craniata</taxon>
        <taxon>Vertebrata</taxon>
        <taxon>Euteleostomi</taxon>
        <taxon>Actinopterygii</taxon>
        <taxon>Neopterygii</taxon>
        <taxon>Teleostei</taxon>
        <taxon>Neoteleostei</taxon>
        <taxon>Acanthomorphata</taxon>
        <taxon>Syngnathiaria</taxon>
        <taxon>Syngnathiformes</taxon>
        <taxon>Syngnathoidei</taxon>
        <taxon>Syngnathidae</taxon>
        <taxon>Hippocampus</taxon>
    </lineage>
</organism>
<dbReference type="PANTHER" id="PTHR35353">
    <property type="entry name" value="OSTEOCRIN"/>
    <property type="match status" value="1"/>
</dbReference>
<proteinExistence type="predicted"/>
<evidence type="ECO:0000313" key="2">
    <source>
        <dbReference type="Ensembl" id="ENSHCOP00000000515.1"/>
    </source>
</evidence>